<dbReference type="EMBL" id="JAQQWL010000012">
    <property type="protein sequence ID" value="KAK8043897.1"/>
    <property type="molecule type" value="Genomic_DNA"/>
</dbReference>
<sequence length="476" mass="52441">MSATQTQTQTSTPSSSSPTSKREGDISDSFVSLSNTKRPPLPKRFLELKRSLVQGREDAVIASWGRLLHRLRTENDLVAAKGPGVVPVLQFKDLEEQLPALREELRKRGVAVIKGVIPATRRAHIRARLKSTLPTRRPPSLRAVLVRPQVKVRAHPNFLKAQTLLMQHLWHVSSDGALVSTLQPLAYADRLRIRQPGDARFALGPHMDGGSVERWERHGYGLGGASGSGGVYEDVFAGRWEAYDPWDAAARVGAVSDNYAGLGACSMFRMFQGWLSMSRTGPLATAYMLLRPFFEPLHTKTTKEGQGYLDEENWRFCDGDAMTSALQGAEPGFGQELNAALHPHLDLERTMVHMPPVEPGDFVVWHCDTIHAVDKVHTGTSDSSVLYIPICPVTENNARYLARQRQAFLDGTPGPDFPGGAGESAHVHRPPTVDFLRRYADPEGLRAMGLERLEAHPQDPVGAQNVTKQANQILGL</sequence>
<dbReference type="Proteomes" id="UP001480595">
    <property type="component" value="Unassembled WGS sequence"/>
</dbReference>
<gene>
    <name evidence="2" type="ORF">PG994_012735</name>
</gene>
<evidence type="ECO:0000313" key="2">
    <source>
        <dbReference type="EMBL" id="KAK8043897.1"/>
    </source>
</evidence>
<dbReference type="PANTHER" id="PTHR30613">
    <property type="entry name" value="UNCHARACTERIZED PROTEIN YBIU-RELATED"/>
    <property type="match status" value="1"/>
</dbReference>
<accession>A0ABR1TBV6</accession>
<name>A0ABR1TBV6_9PEZI</name>
<proteinExistence type="predicted"/>
<evidence type="ECO:0000313" key="3">
    <source>
        <dbReference type="Proteomes" id="UP001480595"/>
    </source>
</evidence>
<comment type="caution">
    <text evidence="2">The sequence shown here is derived from an EMBL/GenBank/DDBJ whole genome shotgun (WGS) entry which is preliminary data.</text>
</comment>
<organism evidence="2 3">
    <name type="scientific">Apiospora phragmitis</name>
    <dbReference type="NCBI Taxonomy" id="2905665"/>
    <lineage>
        <taxon>Eukaryota</taxon>
        <taxon>Fungi</taxon>
        <taxon>Dikarya</taxon>
        <taxon>Ascomycota</taxon>
        <taxon>Pezizomycotina</taxon>
        <taxon>Sordariomycetes</taxon>
        <taxon>Xylariomycetidae</taxon>
        <taxon>Amphisphaeriales</taxon>
        <taxon>Apiosporaceae</taxon>
        <taxon>Apiospora</taxon>
    </lineage>
</organism>
<dbReference type="PANTHER" id="PTHR30613:SF1">
    <property type="entry name" value="DUF1479 DOMAIN PROTEIN (AFU_ORTHOLOGUE AFUA_5G09280)"/>
    <property type="match status" value="1"/>
</dbReference>
<keyword evidence="3" id="KW-1185">Reference proteome</keyword>
<evidence type="ECO:0000256" key="1">
    <source>
        <dbReference type="SAM" id="MobiDB-lite"/>
    </source>
</evidence>
<dbReference type="InterPro" id="IPR010856">
    <property type="entry name" value="Gig2-like"/>
</dbReference>
<dbReference type="InterPro" id="IPR027443">
    <property type="entry name" value="IPNS-like_sf"/>
</dbReference>
<dbReference type="RefSeq" id="XP_066710292.1">
    <property type="nucleotide sequence ID" value="XM_066864144.1"/>
</dbReference>
<evidence type="ECO:0008006" key="4">
    <source>
        <dbReference type="Google" id="ProtNLM"/>
    </source>
</evidence>
<dbReference type="Gene3D" id="2.60.120.330">
    <property type="entry name" value="B-lactam Antibiotic, Isopenicillin N Synthase, Chain"/>
    <property type="match status" value="1"/>
</dbReference>
<reference evidence="2 3" key="1">
    <citation type="submission" date="2023-01" db="EMBL/GenBank/DDBJ databases">
        <title>Analysis of 21 Apiospora genomes using comparative genomics revels a genus with tremendous synthesis potential of carbohydrate active enzymes and secondary metabolites.</title>
        <authorList>
            <person name="Sorensen T."/>
        </authorList>
    </citation>
    <scope>NUCLEOTIDE SEQUENCE [LARGE SCALE GENOMIC DNA]</scope>
    <source>
        <strain evidence="2 3">CBS 135458</strain>
    </source>
</reference>
<dbReference type="Pfam" id="PF07350">
    <property type="entry name" value="Gig2-like"/>
    <property type="match status" value="1"/>
</dbReference>
<dbReference type="SUPFAM" id="SSF51197">
    <property type="entry name" value="Clavaminate synthase-like"/>
    <property type="match status" value="1"/>
</dbReference>
<feature type="region of interest" description="Disordered" evidence="1">
    <location>
        <begin position="1"/>
        <end position="35"/>
    </location>
</feature>
<protein>
    <recommendedName>
        <fullName evidence="4">DUF1479 domain-containing protein</fullName>
    </recommendedName>
</protein>
<feature type="compositionally biased region" description="Low complexity" evidence="1">
    <location>
        <begin position="1"/>
        <end position="19"/>
    </location>
</feature>
<dbReference type="GeneID" id="92097207"/>